<sequence>MPLGALVPRRCKSSTTEDWLAYRYLNFLSFTMFFGKDSRRVWNASSTSKFCSLPISSGRISISVCRRPKKRKLNKSNTSSGNVLI</sequence>
<dbReference type="EMBL" id="GBRH01248235">
    <property type="protein sequence ID" value="JAD49660.1"/>
    <property type="molecule type" value="Transcribed_RNA"/>
</dbReference>
<accession>A0A0A9AL69</accession>
<name>A0A0A9AL69_ARUDO</name>
<protein>
    <submittedName>
        <fullName evidence="1">Uncharacterized protein</fullName>
    </submittedName>
</protein>
<reference evidence="1" key="1">
    <citation type="submission" date="2014-09" db="EMBL/GenBank/DDBJ databases">
        <authorList>
            <person name="Magalhaes I.L.F."/>
            <person name="Oliveira U."/>
            <person name="Santos F.R."/>
            <person name="Vidigal T.H.D.A."/>
            <person name="Brescovit A.D."/>
            <person name="Santos A.J."/>
        </authorList>
    </citation>
    <scope>NUCLEOTIDE SEQUENCE</scope>
    <source>
        <tissue evidence="1">Shoot tissue taken approximately 20 cm above the soil surface</tissue>
    </source>
</reference>
<proteinExistence type="predicted"/>
<reference evidence="1" key="2">
    <citation type="journal article" date="2015" name="Data Brief">
        <title>Shoot transcriptome of the giant reed, Arundo donax.</title>
        <authorList>
            <person name="Barrero R.A."/>
            <person name="Guerrero F.D."/>
            <person name="Moolhuijzen P."/>
            <person name="Goolsby J.A."/>
            <person name="Tidwell J."/>
            <person name="Bellgard S.E."/>
            <person name="Bellgard M.I."/>
        </authorList>
    </citation>
    <scope>NUCLEOTIDE SEQUENCE</scope>
    <source>
        <tissue evidence="1">Shoot tissue taken approximately 20 cm above the soil surface</tissue>
    </source>
</reference>
<evidence type="ECO:0000313" key="1">
    <source>
        <dbReference type="EMBL" id="JAD49660.1"/>
    </source>
</evidence>
<dbReference type="AlphaFoldDB" id="A0A0A9AL69"/>
<organism evidence="1">
    <name type="scientific">Arundo donax</name>
    <name type="common">Giant reed</name>
    <name type="synonym">Donax arundinaceus</name>
    <dbReference type="NCBI Taxonomy" id="35708"/>
    <lineage>
        <taxon>Eukaryota</taxon>
        <taxon>Viridiplantae</taxon>
        <taxon>Streptophyta</taxon>
        <taxon>Embryophyta</taxon>
        <taxon>Tracheophyta</taxon>
        <taxon>Spermatophyta</taxon>
        <taxon>Magnoliopsida</taxon>
        <taxon>Liliopsida</taxon>
        <taxon>Poales</taxon>
        <taxon>Poaceae</taxon>
        <taxon>PACMAD clade</taxon>
        <taxon>Arundinoideae</taxon>
        <taxon>Arundineae</taxon>
        <taxon>Arundo</taxon>
    </lineage>
</organism>